<dbReference type="EMBL" id="CABDUW010002707">
    <property type="protein sequence ID" value="VTJ87768.1"/>
    <property type="molecule type" value="Genomic_DNA"/>
</dbReference>
<dbReference type="AlphaFoldDB" id="A0A5E4D139"/>
<comment type="caution">
    <text evidence="1">The sequence shown here is derived from an EMBL/GenBank/DDBJ whole genome shotgun (WGS) entry which is preliminary data.</text>
</comment>
<accession>A0A5E4D139</accession>
<reference evidence="1" key="1">
    <citation type="submission" date="2019-04" db="EMBL/GenBank/DDBJ databases">
        <authorList>
            <person name="Alioto T."/>
            <person name="Alioto T."/>
        </authorList>
    </citation>
    <scope>NUCLEOTIDE SEQUENCE [LARGE SCALE GENOMIC DNA]</scope>
</reference>
<organism evidence="1 2">
    <name type="scientific">Marmota monax</name>
    <name type="common">Woodchuck</name>
    <dbReference type="NCBI Taxonomy" id="9995"/>
    <lineage>
        <taxon>Eukaryota</taxon>
        <taxon>Metazoa</taxon>
        <taxon>Chordata</taxon>
        <taxon>Craniata</taxon>
        <taxon>Vertebrata</taxon>
        <taxon>Euteleostomi</taxon>
        <taxon>Mammalia</taxon>
        <taxon>Eutheria</taxon>
        <taxon>Euarchontoglires</taxon>
        <taxon>Glires</taxon>
        <taxon>Rodentia</taxon>
        <taxon>Sciuromorpha</taxon>
        <taxon>Sciuridae</taxon>
        <taxon>Xerinae</taxon>
        <taxon>Marmotini</taxon>
        <taxon>Marmota</taxon>
    </lineage>
</organism>
<dbReference type="Proteomes" id="UP000335636">
    <property type="component" value="Unassembled WGS sequence"/>
</dbReference>
<evidence type="ECO:0000313" key="1">
    <source>
        <dbReference type="EMBL" id="VTJ87768.1"/>
    </source>
</evidence>
<sequence length="69" mass="8333">MLCSWYCRTRRQPYFRFTSFRQSQSLAIFFIDYFFHGSPSHFCIYCRRRATTGSSSYQKSRETLGFDSD</sequence>
<protein>
    <submittedName>
        <fullName evidence="1">Uncharacterized protein</fullName>
    </submittedName>
</protein>
<name>A0A5E4D139_MARMO</name>
<gene>
    <name evidence="1" type="ORF">MONAX_5E037575</name>
</gene>
<keyword evidence="2" id="KW-1185">Reference proteome</keyword>
<proteinExistence type="predicted"/>
<evidence type="ECO:0000313" key="2">
    <source>
        <dbReference type="Proteomes" id="UP000335636"/>
    </source>
</evidence>